<dbReference type="EC" id="6.3.5.-" evidence="6"/>
<keyword evidence="3 6" id="KW-0067">ATP-binding</keyword>
<dbReference type="InterPro" id="IPR006075">
    <property type="entry name" value="Asn/Gln-tRNA_Trfase_suB/E_cat"/>
</dbReference>
<dbReference type="NCBIfam" id="TIGR00134">
    <property type="entry name" value="gatE_arch"/>
    <property type="match status" value="1"/>
</dbReference>
<dbReference type="InterPro" id="IPR014746">
    <property type="entry name" value="Gln_synth/guanido_kin_cat_dom"/>
</dbReference>
<comment type="subunit">
    <text evidence="6">Heterodimer of GatD and GatE.</text>
</comment>
<evidence type="ECO:0000256" key="2">
    <source>
        <dbReference type="ARBA" id="ARBA00022741"/>
    </source>
</evidence>
<gene>
    <name evidence="6 8" type="primary">gatE</name>
    <name evidence="8" type="ORF">HON47_01130</name>
</gene>
<dbReference type="SMART" id="SM00845">
    <property type="entry name" value="GatB_Yqey"/>
    <property type="match status" value="1"/>
</dbReference>
<evidence type="ECO:0000256" key="1">
    <source>
        <dbReference type="ARBA" id="ARBA00022598"/>
    </source>
</evidence>
<comment type="catalytic activity">
    <reaction evidence="5 6">
        <text>L-glutamyl-tRNA(Gln) + L-glutamine + ATP + H2O = L-glutaminyl-tRNA(Gln) + L-glutamate + ADP + phosphate + H(+)</text>
        <dbReference type="Rhea" id="RHEA:17521"/>
        <dbReference type="Rhea" id="RHEA-COMP:9681"/>
        <dbReference type="Rhea" id="RHEA-COMP:9684"/>
        <dbReference type="ChEBI" id="CHEBI:15377"/>
        <dbReference type="ChEBI" id="CHEBI:15378"/>
        <dbReference type="ChEBI" id="CHEBI:29985"/>
        <dbReference type="ChEBI" id="CHEBI:30616"/>
        <dbReference type="ChEBI" id="CHEBI:43474"/>
        <dbReference type="ChEBI" id="CHEBI:58359"/>
        <dbReference type="ChEBI" id="CHEBI:78520"/>
        <dbReference type="ChEBI" id="CHEBI:78521"/>
        <dbReference type="ChEBI" id="CHEBI:456216"/>
    </reaction>
</comment>
<evidence type="ECO:0000256" key="6">
    <source>
        <dbReference type="HAMAP-Rule" id="MF_00588"/>
    </source>
</evidence>
<evidence type="ECO:0000313" key="8">
    <source>
        <dbReference type="EMBL" id="MBT4870159.1"/>
    </source>
</evidence>
<dbReference type="InterPro" id="IPR018027">
    <property type="entry name" value="Asn/Gln_amidotransferase"/>
</dbReference>
<dbReference type="NCBIfam" id="NF003107">
    <property type="entry name" value="PRK04028.1"/>
    <property type="match status" value="1"/>
</dbReference>
<dbReference type="InterPro" id="IPR004115">
    <property type="entry name" value="GAD-like_sf"/>
</dbReference>
<dbReference type="GO" id="GO:0005524">
    <property type="term" value="F:ATP binding"/>
    <property type="evidence" value="ECO:0007669"/>
    <property type="project" value="UniProtKB-KW"/>
</dbReference>
<dbReference type="GO" id="GO:0004812">
    <property type="term" value="F:aminoacyl-tRNA ligase activity"/>
    <property type="evidence" value="ECO:0007669"/>
    <property type="project" value="InterPro"/>
</dbReference>
<dbReference type="PANTHER" id="PTHR11659:SF2">
    <property type="entry name" value="GLUTAMYL-TRNA(GLN) AMIDOTRANSFERASE SUBUNIT E"/>
    <property type="match status" value="1"/>
</dbReference>
<dbReference type="HAMAP" id="MF_00588">
    <property type="entry name" value="GatE"/>
    <property type="match status" value="1"/>
</dbReference>
<evidence type="ECO:0000313" key="9">
    <source>
        <dbReference type="Proteomes" id="UP000722459"/>
    </source>
</evidence>
<name>A0A8T5GDX0_9ARCH</name>
<accession>A0A8T5GDX0</accession>
<reference evidence="8" key="1">
    <citation type="journal article" date="2021" name="ISME J.">
        <title>Mercury methylation by metabolically versatile and cosmopolitan marine bacteria.</title>
        <authorList>
            <person name="Lin H."/>
            <person name="Ascher D.B."/>
            <person name="Myung Y."/>
            <person name="Lamborg C.H."/>
            <person name="Hallam S.J."/>
            <person name="Gionfriddo C.M."/>
            <person name="Holt K.E."/>
            <person name="Moreau J.W."/>
        </authorList>
    </citation>
    <scope>NUCLEOTIDE SEQUENCE</scope>
    <source>
        <strain evidence="8">SI075_bin30</strain>
    </source>
</reference>
<keyword evidence="4 6" id="KW-0648">Protein biosynthesis</keyword>
<dbReference type="Pfam" id="PF02934">
    <property type="entry name" value="GatB_N"/>
    <property type="match status" value="1"/>
</dbReference>
<dbReference type="InterPro" id="IPR042114">
    <property type="entry name" value="GatB_C_1"/>
</dbReference>
<dbReference type="InterPro" id="IPR017958">
    <property type="entry name" value="Gln-tRNA_amidoTrfase_suB_CS"/>
</dbReference>
<keyword evidence="2 6" id="KW-0547">Nucleotide-binding</keyword>
<dbReference type="Proteomes" id="UP000722459">
    <property type="component" value="Unassembled WGS sequence"/>
</dbReference>
<sequence length="618" mass="68742">MTTLDYKTLGMKAGLEVHQQLNTGKLFIRTPSELSDEIDFTIKRKLRPVASELGEYDKAALDAFNRDETFYYQGNIKNISLVETDEEPPQPLDKDAFKTILEVSLLCNSLPVNQAVVMRKTVIDGSNTSAFQRTMLVSLGGELDIGNKKIGVETIALEEDAARPIKKENGKVYYNLDRLGIPLIELATAPDIRTPEEAVLAAKKIGEMMRLTCKTKRGKGTIRQDVNVSIAKGARCEIKGCQELELIKVVVEKEVERQIDLLALKEKLNKEIGKTNLFEDVKEVSAAFENTGCKFMKNKQVFGMKLINMKGFLGEKVGEKRFGSELSAYAKSKGVSGIIHLDELPNYGISNIEVDKVKRILECSENDNFVISVTNKEKALDAFIAIQNRIKAAFEGVPTETRGALEEGGSEYQRPLAGGARMYPETDLLNEEITEATLKEIKKGLPKSVGEREKAYVKLGLNKNHIEEMKLNNYARFFSEIVKNGANPVVAATLLLQTLTELKRENVSVNKIEMNDIEELLLFEKKKKINKNNLKNALIDLSKGKTIDEILDSQVSVDEGAIQKEVERIVKANGKLVKEKGMASIGPLMGDLMKVESLRGADGKILSELLRKEIGKIK</sequence>
<dbReference type="AlphaFoldDB" id="A0A8T5GDX0"/>
<dbReference type="InterPro" id="IPR017959">
    <property type="entry name" value="Asn/Gln-tRNA_amidoTrfase_suB/E"/>
</dbReference>
<keyword evidence="1 6" id="KW-0436">Ligase</keyword>
<dbReference type="GO" id="GO:0070681">
    <property type="term" value="P:glutaminyl-tRNAGln biosynthesis via transamidation"/>
    <property type="evidence" value="ECO:0007669"/>
    <property type="project" value="TreeGrafter"/>
</dbReference>
<dbReference type="PROSITE" id="PS01234">
    <property type="entry name" value="GATB"/>
    <property type="match status" value="1"/>
</dbReference>
<evidence type="ECO:0000256" key="4">
    <source>
        <dbReference type="ARBA" id="ARBA00022917"/>
    </source>
</evidence>
<dbReference type="InterPro" id="IPR004414">
    <property type="entry name" value="GatE"/>
</dbReference>
<dbReference type="PANTHER" id="PTHR11659">
    <property type="entry name" value="GLUTAMYL-TRNA GLN AMIDOTRANSFERASE SUBUNIT B MITOCHONDRIAL AND PROKARYOTIC PET112-RELATED"/>
    <property type="match status" value="1"/>
</dbReference>
<dbReference type="GO" id="GO:0005737">
    <property type="term" value="C:cytoplasm"/>
    <property type="evidence" value="ECO:0007669"/>
    <property type="project" value="InterPro"/>
</dbReference>
<dbReference type="SUPFAM" id="SSF55261">
    <property type="entry name" value="GAD domain-like"/>
    <property type="match status" value="1"/>
</dbReference>
<dbReference type="InterPro" id="IPR003789">
    <property type="entry name" value="Asn/Gln_tRNA_amidoTrase-B-like"/>
</dbReference>
<evidence type="ECO:0000256" key="3">
    <source>
        <dbReference type="ARBA" id="ARBA00022840"/>
    </source>
</evidence>
<dbReference type="SUPFAM" id="SSF55931">
    <property type="entry name" value="Glutamine synthetase/guanido kinase"/>
    <property type="match status" value="1"/>
</dbReference>
<dbReference type="SUPFAM" id="SSF89095">
    <property type="entry name" value="GatB/YqeY motif"/>
    <property type="match status" value="1"/>
</dbReference>
<proteinExistence type="inferred from homology"/>
<dbReference type="Gene3D" id="1.10.10.410">
    <property type="match status" value="1"/>
</dbReference>
<comment type="function">
    <text evidence="6">Allows the formation of correctly charged Gln-tRNA(Gln) through the transamidation of misacylated Glu-tRNA(Gln) in organisms which lack glutaminyl-tRNA synthetase. The reaction takes place in the presence of glutamine and ATP through an activated gamma-phospho-Glu-tRNA(Gln). The GatDE system is specific for glutamate and does not act on aspartate.</text>
</comment>
<dbReference type="GO" id="GO:0006412">
    <property type="term" value="P:translation"/>
    <property type="evidence" value="ECO:0007669"/>
    <property type="project" value="UniProtKB-UniRule"/>
</dbReference>
<feature type="domain" description="Asn/Gln amidotransferase" evidence="7">
    <location>
        <begin position="476"/>
        <end position="614"/>
    </location>
</feature>
<dbReference type="EMBL" id="JABJNZ010000019">
    <property type="protein sequence ID" value="MBT4870159.1"/>
    <property type="molecule type" value="Genomic_DNA"/>
</dbReference>
<evidence type="ECO:0000259" key="7">
    <source>
        <dbReference type="SMART" id="SM00845"/>
    </source>
</evidence>
<comment type="similarity">
    <text evidence="6">Belongs to the GatB/GatE family. GatE subfamily.</text>
</comment>
<dbReference type="Gene3D" id="1.10.150.380">
    <property type="entry name" value="GatB domain, N-terminal subdomain"/>
    <property type="match status" value="1"/>
</dbReference>
<protein>
    <recommendedName>
        <fullName evidence="6">Glutamyl-tRNA(Gln) amidotransferase subunit E</fullName>
        <shortName evidence="6">Glu-ADT subunit E</shortName>
        <ecNumber evidence="6">6.3.5.-</ecNumber>
    </recommendedName>
</protein>
<evidence type="ECO:0000256" key="5">
    <source>
        <dbReference type="ARBA" id="ARBA00047913"/>
    </source>
</evidence>
<comment type="caution">
    <text evidence="8">The sequence shown here is derived from an EMBL/GenBank/DDBJ whole genome shotgun (WGS) entry which is preliminary data.</text>
</comment>
<organism evidence="8 9">
    <name type="scientific">Candidatus Iainarchaeum sp</name>
    <dbReference type="NCBI Taxonomy" id="3101447"/>
    <lineage>
        <taxon>Archaea</taxon>
        <taxon>Candidatus Iainarchaeota</taxon>
        <taxon>Candidatus Iainarchaeia</taxon>
        <taxon>Candidatus Iainarchaeales</taxon>
        <taxon>Candidatus Iainarchaeaceae</taxon>
        <taxon>Candidatus Iainarchaeum</taxon>
    </lineage>
</organism>
<dbReference type="InterPro" id="IPR023168">
    <property type="entry name" value="GatB_Yqey_C_2"/>
</dbReference>
<dbReference type="GO" id="GO:0050567">
    <property type="term" value="F:glutaminyl-tRNA synthase (glutamine-hydrolyzing) activity"/>
    <property type="evidence" value="ECO:0007669"/>
    <property type="project" value="UniProtKB-UniRule"/>
</dbReference>
<dbReference type="Gene3D" id="3.30.1360.30">
    <property type="entry name" value="GAD-like domain"/>
    <property type="match status" value="1"/>
</dbReference>